<dbReference type="Gene3D" id="3.40.50.150">
    <property type="entry name" value="Vaccinia Virus protein VP39"/>
    <property type="match status" value="1"/>
</dbReference>
<dbReference type="SUPFAM" id="SSF53335">
    <property type="entry name" value="S-adenosyl-L-methionine-dependent methyltransferases"/>
    <property type="match status" value="1"/>
</dbReference>
<protein>
    <submittedName>
        <fullName evidence="1">Class I SAM-dependent methyltransferase</fullName>
    </submittedName>
</protein>
<dbReference type="Proteomes" id="UP000309215">
    <property type="component" value="Unassembled WGS sequence"/>
</dbReference>
<keyword evidence="1" id="KW-0808">Transferase</keyword>
<comment type="caution">
    <text evidence="1">The sequence shown here is derived from an EMBL/GenBank/DDBJ whole genome shotgun (WGS) entry which is preliminary data.</text>
</comment>
<gene>
    <name evidence="1" type="ORF">E8A74_28720</name>
</gene>
<dbReference type="CDD" id="cd02440">
    <property type="entry name" value="AdoMet_MTases"/>
    <property type="match status" value="1"/>
</dbReference>
<keyword evidence="2" id="KW-1185">Reference proteome</keyword>
<dbReference type="GO" id="GO:0032259">
    <property type="term" value="P:methylation"/>
    <property type="evidence" value="ECO:0007669"/>
    <property type="project" value="UniProtKB-KW"/>
</dbReference>
<dbReference type="InterPro" id="IPR029063">
    <property type="entry name" value="SAM-dependent_MTases_sf"/>
</dbReference>
<dbReference type="GO" id="GO:0008168">
    <property type="term" value="F:methyltransferase activity"/>
    <property type="evidence" value="ECO:0007669"/>
    <property type="project" value="UniProtKB-KW"/>
</dbReference>
<dbReference type="EMBL" id="SSMQ01000034">
    <property type="protein sequence ID" value="TKD02477.1"/>
    <property type="molecule type" value="Genomic_DNA"/>
</dbReference>
<dbReference type="OrthoDB" id="9791837at2"/>
<organism evidence="1 2">
    <name type="scientific">Polyangium fumosum</name>
    <dbReference type="NCBI Taxonomy" id="889272"/>
    <lineage>
        <taxon>Bacteria</taxon>
        <taxon>Pseudomonadati</taxon>
        <taxon>Myxococcota</taxon>
        <taxon>Polyangia</taxon>
        <taxon>Polyangiales</taxon>
        <taxon>Polyangiaceae</taxon>
        <taxon>Polyangium</taxon>
    </lineage>
</organism>
<evidence type="ECO:0000313" key="1">
    <source>
        <dbReference type="EMBL" id="TKD02477.1"/>
    </source>
</evidence>
<dbReference type="PANTHER" id="PTHR43591">
    <property type="entry name" value="METHYLTRANSFERASE"/>
    <property type="match status" value="1"/>
</dbReference>
<evidence type="ECO:0000313" key="2">
    <source>
        <dbReference type="Proteomes" id="UP000309215"/>
    </source>
</evidence>
<accession>A0A4U1J5D9</accession>
<sequence>MSMTRETTRSACRICGARGAPEESFEEIACFRCATCGTVQSNVLPTVEELAKHYAGFSESYTAGMGAERFAREMPKRHAAKLALVRRHQPKGRLLDVGCGEGGFLSQALEAGFDAVGCDYSVRKEYAPGVQVFPGNLDAEGGLPFEDGSFDAVTSWAVIEHVRDPHAAMREVRRVLKPGGFFFCDTPLCGDASERDVAARSHWFCPPEHIHVFSYGSLSRLVWAAGLDVVYSTPSFERSAPRYVARRLRNVLVGVVLGRALRHFDADAWERRRQRVVTQIGDIQLLVAQKPRG</sequence>
<name>A0A4U1J5D9_9BACT</name>
<dbReference type="AlphaFoldDB" id="A0A4U1J5D9"/>
<dbReference type="Pfam" id="PF13489">
    <property type="entry name" value="Methyltransf_23"/>
    <property type="match status" value="1"/>
</dbReference>
<reference evidence="1 2" key="1">
    <citation type="submission" date="2019-04" db="EMBL/GenBank/DDBJ databases">
        <authorList>
            <person name="Li Y."/>
            <person name="Wang J."/>
        </authorList>
    </citation>
    <scope>NUCLEOTIDE SEQUENCE [LARGE SCALE GENOMIC DNA]</scope>
    <source>
        <strain evidence="1 2">DSM 14668</strain>
    </source>
</reference>
<proteinExistence type="predicted"/>
<keyword evidence="1" id="KW-0489">Methyltransferase</keyword>